<comment type="similarity">
    <text evidence="2">Belongs to the OmpP1/FadL family.</text>
</comment>
<keyword evidence="7" id="KW-0998">Cell outer membrane</keyword>
<evidence type="ECO:0000256" key="7">
    <source>
        <dbReference type="ARBA" id="ARBA00023237"/>
    </source>
</evidence>
<dbReference type="EMBL" id="JQSG02000006">
    <property type="protein sequence ID" value="OBS08733.1"/>
    <property type="molecule type" value="Genomic_DNA"/>
</dbReference>
<evidence type="ECO:0000256" key="2">
    <source>
        <dbReference type="ARBA" id="ARBA00008163"/>
    </source>
</evidence>
<dbReference type="Pfam" id="PF03349">
    <property type="entry name" value="Toluene_X"/>
    <property type="match status" value="1"/>
</dbReference>
<keyword evidence="3" id="KW-1134">Transmembrane beta strand</keyword>
<keyword evidence="10" id="KW-1185">Reference proteome</keyword>
<dbReference type="GO" id="GO:0009279">
    <property type="term" value="C:cell outer membrane"/>
    <property type="evidence" value="ECO:0007669"/>
    <property type="project" value="UniProtKB-SubCell"/>
</dbReference>
<organism evidence="9 10">
    <name type="scientific">Acidihalobacter prosperus</name>
    <dbReference type="NCBI Taxonomy" id="160660"/>
    <lineage>
        <taxon>Bacteria</taxon>
        <taxon>Pseudomonadati</taxon>
        <taxon>Pseudomonadota</taxon>
        <taxon>Gammaproteobacteria</taxon>
        <taxon>Chromatiales</taxon>
        <taxon>Ectothiorhodospiraceae</taxon>
        <taxon>Acidihalobacter</taxon>
    </lineage>
</organism>
<proteinExistence type="inferred from homology"/>
<gene>
    <name evidence="9" type="ORF">Thpro_022983</name>
</gene>
<keyword evidence="4" id="KW-0812">Transmembrane</keyword>
<evidence type="ECO:0000313" key="10">
    <source>
        <dbReference type="Proteomes" id="UP000029273"/>
    </source>
</evidence>
<comment type="caution">
    <text evidence="9">The sequence shown here is derived from an EMBL/GenBank/DDBJ whole genome shotgun (WGS) entry which is preliminary data.</text>
</comment>
<evidence type="ECO:0000256" key="1">
    <source>
        <dbReference type="ARBA" id="ARBA00004571"/>
    </source>
</evidence>
<sequence length="439" mass="46266">MKLDLKRSLIATSIATALGFAGAAHATNGYNLIGIGSYQMGMAGAVVSDPGSAMTAISNPAGMTEVQPQTDFSMEAFMPTRDVNNQATGGKKISSDSNMYGVPALGWSAPTTSGSNIYFGGGMYGTSGMGVDYPYTANGVMAGSSFNGYSNIALWQMAPALAWKVNDQLSLGVALDIGYMSASFLQSYGFAAAPSPAGGTAYGPYSINMTRSASAFGLGATIGMLYKVNPMWTVGAAYTSSQTYKLNYNLAPGDITVPGGASPTAPASYQFPGGKYTLTMKTPQTASVGVTMHANQALAISAQLKWIDWKDVMNNLSITGPMDFTGFTPKWKSQTVVAVAANYYVSPDFQVRAGYNYAKSPIDSNAVAYNIILPAIAETHYTAGFTYDLNKRWTVGGAYMYSPKKTYTAPMTASMTDPSKGQKISLAEQAVSFNIGYKF</sequence>
<dbReference type="STRING" id="160660.BJI67_04895"/>
<keyword evidence="6" id="KW-0472">Membrane</keyword>
<accession>A0A1A6C2F1</accession>
<dbReference type="SUPFAM" id="SSF56935">
    <property type="entry name" value="Porins"/>
    <property type="match status" value="1"/>
</dbReference>
<dbReference type="Proteomes" id="UP000029273">
    <property type="component" value="Unassembled WGS sequence"/>
</dbReference>
<dbReference type="PANTHER" id="PTHR35093:SF8">
    <property type="entry name" value="OUTER MEMBRANE PROTEIN NMB0088-RELATED"/>
    <property type="match status" value="1"/>
</dbReference>
<evidence type="ECO:0008006" key="11">
    <source>
        <dbReference type="Google" id="ProtNLM"/>
    </source>
</evidence>
<protein>
    <recommendedName>
        <fullName evidence="11">Aromatic hydrocarbon degradation protein</fullName>
    </recommendedName>
</protein>
<evidence type="ECO:0000256" key="5">
    <source>
        <dbReference type="ARBA" id="ARBA00022729"/>
    </source>
</evidence>
<dbReference type="InterPro" id="IPR005017">
    <property type="entry name" value="OMPP1/FadL/TodX"/>
</dbReference>
<name>A0A1A6C2F1_9GAMM</name>
<dbReference type="RefSeq" id="WP_065089816.1">
    <property type="nucleotide sequence ID" value="NZ_JQSG02000006.1"/>
</dbReference>
<dbReference type="OrthoDB" id="19849at2"/>
<evidence type="ECO:0000256" key="6">
    <source>
        <dbReference type="ARBA" id="ARBA00023136"/>
    </source>
</evidence>
<feature type="signal peptide" evidence="8">
    <location>
        <begin position="1"/>
        <end position="26"/>
    </location>
</feature>
<dbReference type="PANTHER" id="PTHR35093">
    <property type="entry name" value="OUTER MEMBRANE PROTEIN NMB0088-RELATED"/>
    <property type="match status" value="1"/>
</dbReference>
<dbReference type="AlphaFoldDB" id="A0A1A6C2F1"/>
<feature type="chain" id="PRO_5008343213" description="Aromatic hydrocarbon degradation protein" evidence="8">
    <location>
        <begin position="27"/>
        <end position="439"/>
    </location>
</feature>
<dbReference type="GO" id="GO:0015483">
    <property type="term" value="F:long-chain fatty acid transporting porin activity"/>
    <property type="evidence" value="ECO:0007669"/>
    <property type="project" value="TreeGrafter"/>
</dbReference>
<dbReference type="Gene3D" id="2.40.160.60">
    <property type="entry name" value="Outer membrane protein transport protein (OMPP1/FadL/TodX)"/>
    <property type="match status" value="1"/>
</dbReference>
<reference evidence="9 10" key="1">
    <citation type="journal article" date="2014" name="Genome Announc.">
        <title>Draft Genome Sequence of the Iron-Oxidizing, Acidophilic, and Halotolerant 'Thiobacillus prosperus' Type Strain DSM 5130.</title>
        <authorList>
            <person name="Ossandon F.J."/>
            <person name="Cardenas J.P."/>
            <person name="Corbett M."/>
            <person name="Quatrini R."/>
            <person name="Holmes D.S."/>
            <person name="Watkin E."/>
        </authorList>
    </citation>
    <scope>NUCLEOTIDE SEQUENCE [LARGE SCALE GENOMIC DNA]</scope>
    <source>
        <strain evidence="9 10">DSM 5130</strain>
    </source>
</reference>
<comment type="subcellular location">
    <subcellularLocation>
        <location evidence="1">Cell outer membrane</location>
        <topology evidence="1">Multi-pass membrane protein</topology>
    </subcellularLocation>
</comment>
<keyword evidence="5 8" id="KW-0732">Signal</keyword>
<evidence type="ECO:0000256" key="4">
    <source>
        <dbReference type="ARBA" id="ARBA00022692"/>
    </source>
</evidence>
<evidence type="ECO:0000256" key="3">
    <source>
        <dbReference type="ARBA" id="ARBA00022452"/>
    </source>
</evidence>
<evidence type="ECO:0000313" key="9">
    <source>
        <dbReference type="EMBL" id="OBS08733.1"/>
    </source>
</evidence>
<evidence type="ECO:0000256" key="8">
    <source>
        <dbReference type="SAM" id="SignalP"/>
    </source>
</evidence>